<dbReference type="InterPro" id="IPR000594">
    <property type="entry name" value="ThiF_NAD_FAD-bd"/>
</dbReference>
<dbReference type="GO" id="GO:0016779">
    <property type="term" value="F:nucleotidyltransferase activity"/>
    <property type="evidence" value="ECO:0007669"/>
    <property type="project" value="TreeGrafter"/>
</dbReference>
<dbReference type="GO" id="GO:0004792">
    <property type="term" value="F:thiosulfate-cyanide sulfurtransferase activity"/>
    <property type="evidence" value="ECO:0007669"/>
    <property type="project" value="TreeGrafter"/>
</dbReference>
<dbReference type="GO" id="GO:0005737">
    <property type="term" value="C:cytoplasm"/>
    <property type="evidence" value="ECO:0007669"/>
    <property type="project" value="TreeGrafter"/>
</dbReference>
<comment type="caution">
    <text evidence="2">The sequence shown here is derived from an EMBL/GenBank/DDBJ whole genome shotgun (WGS) entry which is preliminary data.</text>
</comment>
<dbReference type="PANTHER" id="PTHR10953:SF102">
    <property type="entry name" value="ADENYLYLTRANSFERASE AND SULFURTRANSFERASE MOCS3"/>
    <property type="match status" value="1"/>
</dbReference>
<dbReference type="SUPFAM" id="SSF69572">
    <property type="entry name" value="Activating enzymes of the ubiquitin-like proteins"/>
    <property type="match status" value="1"/>
</dbReference>
<protein>
    <recommendedName>
        <fullName evidence="1">THIF-type NAD/FAD binding fold domain-containing protein</fullName>
    </recommendedName>
</protein>
<dbReference type="AlphaFoldDB" id="X0Z0G2"/>
<dbReference type="EMBL" id="BART01007083">
    <property type="protein sequence ID" value="GAG53953.1"/>
    <property type="molecule type" value="Genomic_DNA"/>
</dbReference>
<name>X0Z0G2_9ZZZZ</name>
<organism evidence="2">
    <name type="scientific">marine sediment metagenome</name>
    <dbReference type="NCBI Taxonomy" id="412755"/>
    <lineage>
        <taxon>unclassified sequences</taxon>
        <taxon>metagenomes</taxon>
        <taxon>ecological metagenomes</taxon>
    </lineage>
</organism>
<reference evidence="2" key="1">
    <citation type="journal article" date="2014" name="Front. Microbiol.">
        <title>High frequency of phylogenetically diverse reductive dehalogenase-homologous genes in deep subseafloor sedimentary metagenomes.</title>
        <authorList>
            <person name="Kawai M."/>
            <person name="Futagami T."/>
            <person name="Toyoda A."/>
            <person name="Takaki Y."/>
            <person name="Nishi S."/>
            <person name="Hori S."/>
            <person name="Arai W."/>
            <person name="Tsubouchi T."/>
            <person name="Morono Y."/>
            <person name="Uchiyama I."/>
            <person name="Ito T."/>
            <person name="Fujiyama A."/>
            <person name="Inagaki F."/>
            <person name="Takami H."/>
        </authorList>
    </citation>
    <scope>NUCLEOTIDE SEQUENCE</scope>
    <source>
        <strain evidence="2">Expedition CK06-06</strain>
    </source>
</reference>
<proteinExistence type="predicted"/>
<feature type="domain" description="THIF-type NAD/FAD binding fold" evidence="1">
    <location>
        <begin position="2"/>
        <end position="156"/>
    </location>
</feature>
<dbReference type="Gene3D" id="3.40.50.720">
    <property type="entry name" value="NAD(P)-binding Rossmann-like Domain"/>
    <property type="match status" value="1"/>
</dbReference>
<dbReference type="Pfam" id="PF00899">
    <property type="entry name" value="ThiF"/>
    <property type="match status" value="1"/>
</dbReference>
<dbReference type="InterPro" id="IPR035985">
    <property type="entry name" value="Ubiquitin-activating_enz"/>
</dbReference>
<sequence length="184" mass="20497">MGVGGLGTEIAKNLAMAGVGIIHLIDLDIIEYSNLNRQILFSDADEGEPKAKVAARALNKINPYSKYIWHHSNLEDVDPEIYATADLYISGLDSVTARNELIRRAVQFKKPMIDGGTATYYGHVYTYLPSKNACLQCDPQQERERETLAACTLVGIPRKKSHCLLKGQLYFESKNNRPPDTTIL</sequence>
<evidence type="ECO:0000313" key="2">
    <source>
        <dbReference type="EMBL" id="GAG53953.1"/>
    </source>
</evidence>
<dbReference type="InterPro" id="IPR045886">
    <property type="entry name" value="ThiF/MoeB/HesA"/>
</dbReference>
<accession>X0Z0G2</accession>
<dbReference type="PANTHER" id="PTHR10953">
    <property type="entry name" value="UBIQUITIN-ACTIVATING ENZYME E1"/>
    <property type="match status" value="1"/>
</dbReference>
<evidence type="ECO:0000259" key="1">
    <source>
        <dbReference type="Pfam" id="PF00899"/>
    </source>
</evidence>
<dbReference type="GO" id="GO:0008641">
    <property type="term" value="F:ubiquitin-like modifier activating enzyme activity"/>
    <property type="evidence" value="ECO:0007669"/>
    <property type="project" value="InterPro"/>
</dbReference>
<gene>
    <name evidence="2" type="ORF">S01H4_16164</name>
</gene>